<feature type="signal peptide" evidence="2">
    <location>
        <begin position="1"/>
        <end position="28"/>
    </location>
</feature>
<dbReference type="InterPro" id="IPR048665">
    <property type="entry name" value="InhA-like_VEG"/>
</dbReference>
<gene>
    <name evidence="5" type="ORF">H9L09_18540</name>
</gene>
<feature type="domain" description="Immune inhibitor A-like metallopeptidase VEG" evidence="4">
    <location>
        <begin position="591"/>
        <end position="755"/>
    </location>
</feature>
<dbReference type="PANTHER" id="PTHR41775:SF1">
    <property type="entry name" value="PEPTIDASE M6-LIKE DOMAIN-CONTAINING PROTEIN"/>
    <property type="match status" value="1"/>
</dbReference>
<protein>
    <submittedName>
        <fullName evidence="5">Immune inhibitor A</fullName>
    </submittedName>
</protein>
<dbReference type="GO" id="GO:0006508">
    <property type="term" value="P:proteolysis"/>
    <property type="evidence" value="ECO:0007669"/>
    <property type="project" value="InterPro"/>
</dbReference>
<dbReference type="PANTHER" id="PTHR41775">
    <property type="entry name" value="SECRETED PROTEIN-RELATED"/>
    <property type="match status" value="1"/>
</dbReference>
<evidence type="ECO:0000313" key="5">
    <source>
        <dbReference type="EMBL" id="QNN52448.1"/>
    </source>
</evidence>
<dbReference type="Proteomes" id="UP000515947">
    <property type="component" value="Chromosome"/>
</dbReference>
<evidence type="ECO:0000256" key="1">
    <source>
        <dbReference type="SAM" id="MobiDB-lite"/>
    </source>
</evidence>
<evidence type="ECO:0000313" key="6">
    <source>
        <dbReference type="Proteomes" id="UP000515947"/>
    </source>
</evidence>
<evidence type="ECO:0000256" key="2">
    <source>
        <dbReference type="SAM" id="SignalP"/>
    </source>
</evidence>
<dbReference type="PIRSF" id="PIRSF007519">
    <property type="entry name" value="Protease_InhA"/>
    <property type="match status" value="1"/>
</dbReference>
<dbReference type="GO" id="GO:0008233">
    <property type="term" value="F:peptidase activity"/>
    <property type="evidence" value="ECO:0007669"/>
    <property type="project" value="InterPro"/>
</dbReference>
<feature type="chain" id="PRO_5028947423" evidence="2">
    <location>
        <begin position="29"/>
        <end position="762"/>
    </location>
</feature>
<keyword evidence="6" id="KW-1185">Reference proteome</keyword>
<feature type="region of interest" description="Disordered" evidence="1">
    <location>
        <begin position="29"/>
        <end position="54"/>
    </location>
</feature>
<evidence type="ECO:0000259" key="3">
    <source>
        <dbReference type="Pfam" id="PF05547"/>
    </source>
</evidence>
<dbReference type="Pfam" id="PF05547">
    <property type="entry name" value="Peptidase_M6"/>
    <property type="match status" value="1"/>
</dbReference>
<dbReference type="InterPro" id="IPR012300">
    <property type="entry name" value="Pept_M6_InhA"/>
</dbReference>
<dbReference type="Pfam" id="PF20773">
    <property type="entry name" value="InhA-like_MAM"/>
    <property type="match status" value="1"/>
</dbReference>
<feature type="domain" description="Peptidase M6-like" evidence="3">
    <location>
        <begin position="92"/>
        <end position="388"/>
    </location>
</feature>
<organism evidence="5 6">
    <name type="scientific">Nocardioides mesophilus</name>
    <dbReference type="NCBI Taxonomy" id="433659"/>
    <lineage>
        <taxon>Bacteria</taxon>
        <taxon>Bacillati</taxon>
        <taxon>Actinomycetota</taxon>
        <taxon>Actinomycetes</taxon>
        <taxon>Propionibacteriales</taxon>
        <taxon>Nocardioidaceae</taxon>
        <taxon>Nocardioides</taxon>
    </lineage>
</organism>
<keyword evidence="2" id="KW-0732">Signal</keyword>
<dbReference type="Pfam" id="PF20774">
    <property type="entry name" value="InhA-like_VEG"/>
    <property type="match status" value="1"/>
</dbReference>
<dbReference type="NCBIfam" id="TIGR03296">
    <property type="entry name" value="M6dom_TIGR03296"/>
    <property type="match status" value="1"/>
</dbReference>
<proteinExistence type="predicted"/>
<dbReference type="InterPro" id="IPR008757">
    <property type="entry name" value="Peptidase_M6-like_domain"/>
</dbReference>
<dbReference type="Gene3D" id="2.60.120.260">
    <property type="entry name" value="Galactose-binding domain-like"/>
    <property type="match status" value="1"/>
</dbReference>
<dbReference type="KEGG" id="nmes:H9L09_18540"/>
<dbReference type="SUPFAM" id="SSF55486">
    <property type="entry name" value="Metalloproteases ('zincins'), catalytic domain"/>
    <property type="match status" value="1"/>
</dbReference>
<accession>A0A7G9RA23</accession>
<dbReference type="RefSeq" id="WP_187578290.1">
    <property type="nucleotide sequence ID" value="NZ_CP060713.1"/>
</dbReference>
<reference evidence="5 6" key="1">
    <citation type="submission" date="2020-08" db="EMBL/GenBank/DDBJ databases">
        <title>Genome sequence of Nocardioides mesophilus KACC 16243T.</title>
        <authorList>
            <person name="Hyun D.-W."/>
            <person name="Bae J.-W."/>
        </authorList>
    </citation>
    <scope>NUCLEOTIDE SEQUENCE [LARGE SCALE GENOMIC DNA]</scope>
    <source>
        <strain evidence="5 6">KACC 16243</strain>
    </source>
</reference>
<name>A0A7G9RA23_9ACTN</name>
<sequence>MKRRSLGVLSGAATAALLATAIPAPAIAVPPADPGQQAANGKTKTDDRADPLSTKQRALNKRAVELVLAGKAEPRNRGGSKSVRVAPGQWAQYGLQSQDELFSILVEFGGNATGSTTAGPLHNQIPKPDRSSDNSTYWIPDFNRQHYLDMFFNGLPEQNGESFKDFYEEASSGRYTVNGDVSDWVKVDKPEAAYGTTESQKDMTSFIDDTAEAWYAAQVKAGKSTAEIADYLTRFDQWDRFDSDGDGVFAEPDGYVDHFQAIHAGEGEEAGAPESTIWSHRWAVGVNGRGPDGAGPDGYTKNGGIEIGDTGVWIRDYTTEPENGGLGVFAHEFGHDLGLPDLYDTAGGDNGTGFWTLMSSGSWLGHGKDSIGTTPGHMDPWSKLMLGWLDYEVADADTKSTHHLGPAAHATKKAQALLVNLPDGTKVTDIGPAATGNDYFYSGRGDDRVATVTSPEFTVPASGALTANVRYEIEKDWDYAYAEVSADGSTWTPLATNRSTTTNPYGSNEGHGITGSTKGWVPLTADLSSWAGKQVQVRFRMVNDPGTNELGFLVDDIAVGSALTEGAENGAPGWKLDKFVIAENGKTSETFQHHYLVENRQYLGYDQTLQQGPYNFGWSKTEPNRVEHFPYQDGMLVWYWNDLYADNNTSTHPGGGLVLPVDARGEALAWSDGTVARNRIQAFDATFGLERTDALSLHRETEDGMTTLEVPARAAAPVFDDTHGERYWDEANEQGSVQVPDTGTQIKVVNSNRNGMMQVQVY</sequence>
<dbReference type="AlphaFoldDB" id="A0A7G9RA23"/>
<dbReference type="EMBL" id="CP060713">
    <property type="protein sequence ID" value="QNN52448.1"/>
    <property type="molecule type" value="Genomic_DNA"/>
</dbReference>
<evidence type="ECO:0000259" key="4">
    <source>
        <dbReference type="Pfam" id="PF20774"/>
    </source>
</evidence>